<proteinExistence type="predicted"/>
<feature type="transmembrane region" description="Helical" evidence="1">
    <location>
        <begin position="6"/>
        <end position="28"/>
    </location>
</feature>
<dbReference type="RefSeq" id="WP_039363504.1">
    <property type="nucleotide sequence ID" value="NZ_PGEZ01000001.1"/>
</dbReference>
<dbReference type="AlphaFoldDB" id="A0A0B2B7L5"/>
<dbReference type="InterPro" id="IPR008407">
    <property type="entry name" value="Brnchd-chn_aa_trnsp_AzlD"/>
</dbReference>
<dbReference type="Pfam" id="PF05437">
    <property type="entry name" value="AzlD"/>
    <property type="match status" value="1"/>
</dbReference>
<feature type="transmembrane region" description="Helical" evidence="1">
    <location>
        <begin position="40"/>
        <end position="60"/>
    </location>
</feature>
<dbReference type="Proteomes" id="UP000230842">
    <property type="component" value="Unassembled WGS sequence"/>
</dbReference>
<keyword evidence="1" id="KW-0472">Membrane</keyword>
<evidence type="ECO:0000313" key="3">
    <source>
        <dbReference type="Proteomes" id="UP000230842"/>
    </source>
</evidence>
<keyword evidence="1" id="KW-1133">Transmembrane helix</keyword>
<name>A0A0B2B7L5_9ACTN</name>
<dbReference type="OrthoDB" id="4484240at2"/>
<evidence type="ECO:0000313" key="2">
    <source>
        <dbReference type="EMBL" id="PJJ57804.1"/>
    </source>
</evidence>
<keyword evidence="1" id="KW-0812">Transmembrane</keyword>
<organism evidence="2 3">
    <name type="scientific">Mumia flava</name>
    <dbReference type="NCBI Taxonomy" id="1348852"/>
    <lineage>
        <taxon>Bacteria</taxon>
        <taxon>Bacillati</taxon>
        <taxon>Actinomycetota</taxon>
        <taxon>Actinomycetes</taxon>
        <taxon>Propionibacteriales</taxon>
        <taxon>Nocardioidaceae</taxon>
        <taxon>Mumia</taxon>
    </lineage>
</organism>
<gene>
    <name evidence="2" type="ORF">CLV56_2042</name>
</gene>
<feature type="transmembrane region" description="Helical" evidence="1">
    <location>
        <begin position="72"/>
        <end position="101"/>
    </location>
</feature>
<accession>A0A0B2B7L5</accession>
<keyword evidence="3" id="KW-1185">Reference proteome</keyword>
<protein>
    <submittedName>
        <fullName evidence="2">Branched-subunit amino acid transport protein AzlD</fullName>
    </submittedName>
</protein>
<sequence length="105" mass="10470">MSTPTEVLVGIGVLAVGTYAVRLIGVVMRDRIALTGEREAVLERCVAVLLLAVAVATTAYDGAEPADGPRVVGVAAGVAAALVRAPLVVVVLVAALVAGGLRQLG</sequence>
<reference evidence="2 3" key="1">
    <citation type="submission" date="2017-11" db="EMBL/GenBank/DDBJ databases">
        <title>Genomic Encyclopedia of Archaeal and Bacterial Type Strains, Phase II (KMG-II): From Individual Species to Whole Genera.</title>
        <authorList>
            <person name="Goeker M."/>
        </authorList>
    </citation>
    <scope>NUCLEOTIDE SEQUENCE [LARGE SCALE GENOMIC DNA]</scope>
    <source>
        <strain evidence="2 3">DSM 27763</strain>
    </source>
</reference>
<evidence type="ECO:0000256" key="1">
    <source>
        <dbReference type="SAM" id="Phobius"/>
    </source>
</evidence>
<comment type="caution">
    <text evidence="2">The sequence shown here is derived from an EMBL/GenBank/DDBJ whole genome shotgun (WGS) entry which is preliminary data.</text>
</comment>
<dbReference type="EMBL" id="PGEZ01000001">
    <property type="protein sequence ID" value="PJJ57804.1"/>
    <property type="molecule type" value="Genomic_DNA"/>
</dbReference>